<reference evidence="1 2" key="1">
    <citation type="submission" date="2016-09" db="EMBL/GenBank/DDBJ databases">
        <authorList>
            <person name="Capua I."/>
            <person name="De Benedictis P."/>
            <person name="Joannis T."/>
            <person name="Lombin L.H."/>
            <person name="Cattoli G."/>
        </authorList>
    </citation>
    <scope>NUCLEOTIDE SEQUENCE [LARGE SCALE GENOMIC DNA]</scope>
    <source>
        <strain evidence="1 2">IMI 309357</strain>
    </source>
</reference>
<accession>A0A1G4BRB3</accession>
<comment type="caution">
    <text evidence="1">The sequence shown here is derived from an EMBL/GenBank/DDBJ whole genome shotgun (WGS) entry which is preliminary data.</text>
</comment>
<evidence type="ECO:0000313" key="2">
    <source>
        <dbReference type="Proteomes" id="UP000176998"/>
    </source>
</evidence>
<dbReference type="Proteomes" id="UP000176998">
    <property type="component" value="Unassembled WGS sequence"/>
</dbReference>
<keyword evidence="2" id="KW-1185">Reference proteome</keyword>
<gene>
    <name evidence="1" type="ORF">CORC01_00770</name>
</gene>
<evidence type="ECO:0000313" key="1">
    <source>
        <dbReference type="EMBL" id="OHF03908.1"/>
    </source>
</evidence>
<organism evidence="1 2">
    <name type="scientific">Colletotrichum orchidophilum</name>
    <dbReference type="NCBI Taxonomy" id="1209926"/>
    <lineage>
        <taxon>Eukaryota</taxon>
        <taxon>Fungi</taxon>
        <taxon>Dikarya</taxon>
        <taxon>Ascomycota</taxon>
        <taxon>Pezizomycotina</taxon>
        <taxon>Sordariomycetes</taxon>
        <taxon>Hypocreomycetidae</taxon>
        <taxon>Glomerellales</taxon>
        <taxon>Glomerellaceae</taxon>
        <taxon>Colletotrichum</taxon>
    </lineage>
</organism>
<proteinExistence type="predicted"/>
<dbReference type="AlphaFoldDB" id="A0A1G4BRB3"/>
<sequence>MTAIYLLFAAAISAQVCQSNMI</sequence>
<protein>
    <submittedName>
        <fullName evidence="1">Uncharacterized protein</fullName>
    </submittedName>
</protein>
<name>A0A1G4BRB3_9PEZI</name>
<dbReference type="EMBL" id="MJBS01000004">
    <property type="protein sequence ID" value="OHF03908.1"/>
    <property type="molecule type" value="Genomic_DNA"/>
</dbReference>